<proteinExistence type="predicted"/>
<name>A0A8J6CX56_9ROSI</name>
<gene>
    <name evidence="2" type="ORF">CXB51_013788</name>
</gene>
<evidence type="ECO:0000313" key="3">
    <source>
        <dbReference type="Proteomes" id="UP000701853"/>
    </source>
</evidence>
<dbReference type="EMBL" id="JAHUZN010000006">
    <property type="protein sequence ID" value="KAG8490717.1"/>
    <property type="molecule type" value="Genomic_DNA"/>
</dbReference>
<protein>
    <recommendedName>
        <fullName evidence="4">Transposase</fullName>
    </recommendedName>
</protein>
<evidence type="ECO:0000256" key="1">
    <source>
        <dbReference type="SAM" id="MobiDB-lite"/>
    </source>
</evidence>
<reference evidence="2 3" key="1">
    <citation type="journal article" date="2021" name="bioRxiv">
        <title>The Gossypium anomalum genome as a resource for cotton improvement and evolutionary analysis of hybrid incompatibility.</title>
        <authorList>
            <person name="Grover C.E."/>
            <person name="Yuan D."/>
            <person name="Arick M.A."/>
            <person name="Miller E.R."/>
            <person name="Hu G."/>
            <person name="Peterson D.G."/>
            <person name="Wendel J.F."/>
            <person name="Udall J.A."/>
        </authorList>
    </citation>
    <scope>NUCLEOTIDE SEQUENCE [LARGE SCALE GENOMIC DNA]</scope>
    <source>
        <strain evidence="2">JFW-Udall</strain>
        <tissue evidence="2">Leaf</tissue>
    </source>
</reference>
<dbReference type="PANTHER" id="PTHR33144:SF46">
    <property type="entry name" value="OS04G0610000 PROTEIN"/>
    <property type="match status" value="1"/>
</dbReference>
<feature type="compositionally biased region" description="Polar residues" evidence="1">
    <location>
        <begin position="358"/>
        <end position="371"/>
    </location>
</feature>
<sequence>MPRRRLRDLSIVQNTPNLEETNREQQTIIGSSNVPETPNEPAEIQTKSCGTRKGRGRTLLKDLYELNPVERVKVSRNNLCQPVGSEARLLAGYLGIIARNANMLPINYESWHQMPDSNKNQAFDNIKERFALEVSDTYIKKALGKKWRDHKSNLKKEYFKKDISLKEKLRNVQPGMLRYQWEDAIRFWNSKKGKDRERVGTSSGQKQKFTHTAGSKSFTCVAEAEELSSSQKVGRLQLFNITHRKKDGSPMTSEAGEIMEKLKDKKAEYEAVASSDSSVNLEDIDNRIITEVLGPESQAQAEVQRLRDQMAQMQASTVEQIAQLKVEAASREAEVQENMKNSSYNLKKRQQREKQSKTENTTNSNYSFRIC</sequence>
<keyword evidence="3" id="KW-1185">Reference proteome</keyword>
<dbReference type="Pfam" id="PF03004">
    <property type="entry name" value="Transposase_24"/>
    <property type="match status" value="1"/>
</dbReference>
<dbReference type="PANTHER" id="PTHR33144">
    <property type="entry name" value="OS10G0409366 PROTEIN-RELATED"/>
    <property type="match status" value="1"/>
</dbReference>
<evidence type="ECO:0008006" key="4">
    <source>
        <dbReference type="Google" id="ProtNLM"/>
    </source>
</evidence>
<dbReference type="Proteomes" id="UP000701853">
    <property type="component" value="Chromosome 6"/>
</dbReference>
<dbReference type="AlphaFoldDB" id="A0A8J6CX56"/>
<accession>A0A8J6CX56</accession>
<feature type="region of interest" description="Disordered" evidence="1">
    <location>
        <begin position="333"/>
        <end position="371"/>
    </location>
</feature>
<dbReference type="OrthoDB" id="1297232at2759"/>
<comment type="caution">
    <text evidence="2">The sequence shown here is derived from an EMBL/GenBank/DDBJ whole genome shotgun (WGS) entry which is preliminary data.</text>
</comment>
<dbReference type="InterPro" id="IPR004252">
    <property type="entry name" value="Probable_transposase_24"/>
</dbReference>
<evidence type="ECO:0000313" key="2">
    <source>
        <dbReference type="EMBL" id="KAG8490717.1"/>
    </source>
</evidence>
<organism evidence="2 3">
    <name type="scientific">Gossypium anomalum</name>
    <dbReference type="NCBI Taxonomy" id="47600"/>
    <lineage>
        <taxon>Eukaryota</taxon>
        <taxon>Viridiplantae</taxon>
        <taxon>Streptophyta</taxon>
        <taxon>Embryophyta</taxon>
        <taxon>Tracheophyta</taxon>
        <taxon>Spermatophyta</taxon>
        <taxon>Magnoliopsida</taxon>
        <taxon>eudicotyledons</taxon>
        <taxon>Gunneridae</taxon>
        <taxon>Pentapetalae</taxon>
        <taxon>rosids</taxon>
        <taxon>malvids</taxon>
        <taxon>Malvales</taxon>
        <taxon>Malvaceae</taxon>
        <taxon>Malvoideae</taxon>
        <taxon>Gossypium</taxon>
    </lineage>
</organism>